<comment type="caution">
    <text evidence="2">The sequence shown here is derived from an EMBL/GenBank/DDBJ whole genome shotgun (WGS) entry which is preliminary data.</text>
</comment>
<feature type="compositionally biased region" description="Low complexity" evidence="1">
    <location>
        <begin position="372"/>
        <end position="393"/>
    </location>
</feature>
<evidence type="ECO:0000313" key="2">
    <source>
        <dbReference type="EMBL" id="GEN61166.1"/>
    </source>
</evidence>
<dbReference type="Pfam" id="PF07538">
    <property type="entry name" value="ChW"/>
    <property type="match status" value="1"/>
</dbReference>
<dbReference type="Proteomes" id="UP000321635">
    <property type="component" value="Unassembled WGS sequence"/>
</dbReference>
<reference evidence="2 3" key="1">
    <citation type="submission" date="2019-07" db="EMBL/GenBank/DDBJ databases">
        <title>Whole genome shotgun sequence of Acetobacter nitrogenifigens NBRC 105050.</title>
        <authorList>
            <person name="Hosoyama A."/>
            <person name="Uohara A."/>
            <person name="Ohji S."/>
            <person name="Ichikawa N."/>
        </authorList>
    </citation>
    <scope>NUCLEOTIDE SEQUENCE [LARGE SCALE GENOMIC DNA]</scope>
    <source>
        <strain evidence="2 3">NBRC 105050</strain>
    </source>
</reference>
<dbReference type="STRING" id="1120919.GCA_000429165_03164"/>
<organism evidence="2 3">
    <name type="scientific">Acetobacter nitrogenifigens DSM 23921 = NBRC 105050</name>
    <dbReference type="NCBI Taxonomy" id="1120919"/>
    <lineage>
        <taxon>Bacteria</taxon>
        <taxon>Pseudomonadati</taxon>
        <taxon>Pseudomonadota</taxon>
        <taxon>Alphaproteobacteria</taxon>
        <taxon>Acetobacterales</taxon>
        <taxon>Acetobacteraceae</taxon>
        <taxon>Acetobacter</taxon>
    </lineage>
</organism>
<evidence type="ECO:0008006" key="4">
    <source>
        <dbReference type="Google" id="ProtNLM"/>
    </source>
</evidence>
<gene>
    <name evidence="2" type="ORF">ANI02nite_30500</name>
</gene>
<evidence type="ECO:0000313" key="3">
    <source>
        <dbReference type="Proteomes" id="UP000321635"/>
    </source>
</evidence>
<dbReference type="InterPro" id="IPR006637">
    <property type="entry name" value="ChW"/>
</dbReference>
<dbReference type="EMBL" id="BJYF01000028">
    <property type="protein sequence ID" value="GEN61166.1"/>
    <property type="molecule type" value="Genomic_DNA"/>
</dbReference>
<dbReference type="AlphaFoldDB" id="A0A511XDY6"/>
<evidence type="ECO:0000256" key="1">
    <source>
        <dbReference type="SAM" id="MobiDB-lite"/>
    </source>
</evidence>
<sequence length="404" mass="42352">MSQSGQTPPQNRITDLKVSGHLMTLDQGLFCVFHAPAQQPPGVSGLPGVRLTVGPLANDDVAIATFDSTGWLGGINNGALVRVSRGPAQILVTIYQDQNTVHEAPRLQVLRLSDASAAAAPVAARVEAVQPHASSIAAPTPVQTTPALKGQTPEVAAHIQRRGDVSARLGEWMGKPGSRSWIEGFGISPDHTITPADIEYQAVLGKGWLSPWAQGGQYCGSRGMALPILGLKVRLKGKAAETYSCLLEASFTDGTRIGPIDGANAAEAESLAPLEAFRIVIAPRDDQDDVEIIDELEDELEEDLALLEAAASVPSRAQTRQRPGRPQGGTAKPARAVAAPATRTAAPSSAKKKAIATTTAVAPMLTPKQPRTAPVKAVAAVKTTKKSSPTQPTTPAPRGRKPRR</sequence>
<accession>A0A511XDY6</accession>
<keyword evidence="3" id="KW-1185">Reference proteome</keyword>
<feature type="region of interest" description="Disordered" evidence="1">
    <location>
        <begin position="311"/>
        <end position="404"/>
    </location>
</feature>
<name>A0A511XDY6_9PROT</name>
<dbReference type="OrthoDB" id="7282413at2"/>
<protein>
    <recommendedName>
        <fullName evidence="4">Hydrophobic W protein</fullName>
    </recommendedName>
</protein>
<proteinExistence type="predicted"/>
<feature type="compositionally biased region" description="Low complexity" evidence="1">
    <location>
        <begin position="330"/>
        <end position="363"/>
    </location>
</feature>